<dbReference type="AlphaFoldDB" id="A0A1B0BQH4"/>
<dbReference type="EnsemblMetazoa" id="GPPI037410-RA">
    <property type="protein sequence ID" value="GPPI037410-PA"/>
    <property type="gene ID" value="GPPI037410"/>
</dbReference>
<dbReference type="EMBL" id="JXJN01018629">
    <property type="status" value="NOT_ANNOTATED_CDS"/>
    <property type="molecule type" value="Genomic_DNA"/>
</dbReference>
<reference evidence="1" key="2">
    <citation type="submission" date="2020-05" db="UniProtKB">
        <authorList>
            <consortium name="EnsemblMetazoa"/>
        </authorList>
    </citation>
    <scope>IDENTIFICATION</scope>
    <source>
        <strain evidence="1">IAEA</strain>
    </source>
</reference>
<name>A0A1B0BQH4_9MUSC</name>
<organism evidence="1 2">
    <name type="scientific">Glossina palpalis gambiensis</name>
    <dbReference type="NCBI Taxonomy" id="67801"/>
    <lineage>
        <taxon>Eukaryota</taxon>
        <taxon>Metazoa</taxon>
        <taxon>Ecdysozoa</taxon>
        <taxon>Arthropoda</taxon>
        <taxon>Hexapoda</taxon>
        <taxon>Insecta</taxon>
        <taxon>Pterygota</taxon>
        <taxon>Neoptera</taxon>
        <taxon>Endopterygota</taxon>
        <taxon>Diptera</taxon>
        <taxon>Brachycera</taxon>
        <taxon>Muscomorpha</taxon>
        <taxon>Hippoboscoidea</taxon>
        <taxon>Glossinidae</taxon>
        <taxon>Glossina</taxon>
    </lineage>
</organism>
<protein>
    <submittedName>
        <fullName evidence="1">Uncharacterized protein</fullName>
    </submittedName>
</protein>
<evidence type="ECO:0000313" key="1">
    <source>
        <dbReference type="EnsemblMetazoa" id="GPPI037410-PA"/>
    </source>
</evidence>
<sequence>TNIRPSFCFEIQSLHPTVIKYEKLRSITVDFEKLQNENSFIKNYVRLTNWRRQRRGISNRTLLLLNHVDFNR</sequence>
<dbReference type="Proteomes" id="UP000092460">
    <property type="component" value="Unassembled WGS sequence"/>
</dbReference>
<keyword evidence="2" id="KW-1185">Reference proteome</keyword>
<reference evidence="2" key="1">
    <citation type="submission" date="2015-01" db="EMBL/GenBank/DDBJ databases">
        <authorList>
            <person name="Aksoy S."/>
            <person name="Warren W."/>
            <person name="Wilson R.K."/>
        </authorList>
    </citation>
    <scope>NUCLEOTIDE SEQUENCE [LARGE SCALE GENOMIC DNA]</scope>
    <source>
        <strain evidence="2">IAEA</strain>
    </source>
</reference>
<accession>A0A1B0BQH4</accession>
<evidence type="ECO:0000313" key="2">
    <source>
        <dbReference type="Proteomes" id="UP000092460"/>
    </source>
</evidence>
<dbReference type="VEuPathDB" id="VectorBase:GPPI037410"/>
<proteinExistence type="predicted"/>